<feature type="compositionally biased region" description="Acidic residues" evidence="1">
    <location>
        <begin position="256"/>
        <end position="284"/>
    </location>
</feature>
<feature type="compositionally biased region" description="Acidic residues" evidence="1">
    <location>
        <begin position="333"/>
        <end position="342"/>
    </location>
</feature>
<feature type="region of interest" description="Disordered" evidence="1">
    <location>
        <begin position="24"/>
        <end position="110"/>
    </location>
</feature>
<feature type="compositionally biased region" description="Basic and acidic residues" evidence="1">
    <location>
        <begin position="307"/>
        <end position="332"/>
    </location>
</feature>
<feature type="region of interest" description="Disordered" evidence="1">
    <location>
        <begin position="233"/>
        <end position="342"/>
    </location>
</feature>
<accession>A0A3B0MKB9</accession>
<feature type="compositionally biased region" description="Basic and acidic residues" evidence="1">
    <location>
        <begin position="160"/>
        <end position="170"/>
    </location>
</feature>
<protein>
    <submittedName>
        <fullName evidence="3">Uncharacterized protein</fullName>
    </submittedName>
</protein>
<feature type="compositionally biased region" description="Basic residues" evidence="1">
    <location>
        <begin position="131"/>
        <end position="149"/>
    </location>
</feature>
<evidence type="ECO:0000313" key="4">
    <source>
        <dbReference type="EMBL" id="SVP90988.1"/>
    </source>
</evidence>
<sequence>MKFLSKLLLLYVLLIWSYKLVLGSSSDESSSSDNEEVTVTHSKKINGKVVTQSTTHKTKTKKRKKKEYIRSQKGEYSGSNYDDYSSSSSDGSESSKNDSSDSEEETIVTTKRKVGNRIIVTTTKTVTKVTSIKKKDKKRSRKRRKVRHIRGTDQEESYDELLKPEKTDKSSRDLNLHIRDIIAIEEGCMTAQPQIELTTPKITMDNFGLFPITQPEDKSNQVSVSTNLDDSFYNTIPKTPSPETVDVCDVDKIPDEDYESDDETEREDKELDDNINENISEDNEIYNQSFNDENVESENESIQYVDHSNKTDDPEIVKIEMESDIESEGHDADEQDDEIDTE</sequence>
<evidence type="ECO:0000256" key="2">
    <source>
        <dbReference type="SAM" id="SignalP"/>
    </source>
</evidence>
<name>A0A3B0MKB9_THEAN</name>
<feature type="signal peptide" evidence="2">
    <location>
        <begin position="1"/>
        <end position="23"/>
    </location>
</feature>
<feature type="compositionally biased region" description="Low complexity" evidence="1">
    <location>
        <begin position="74"/>
        <end position="92"/>
    </location>
</feature>
<organism evidence="3">
    <name type="scientific">Theileria annulata</name>
    <dbReference type="NCBI Taxonomy" id="5874"/>
    <lineage>
        <taxon>Eukaryota</taxon>
        <taxon>Sar</taxon>
        <taxon>Alveolata</taxon>
        <taxon>Apicomplexa</taxon>
        <taxon>Aconoidasida</taxon>
        <taxon>Piroplasmida</taxon>
        <taxon>Theileriidae</taxon>
        <taxon>Theileria</taxon>
    </lineage>
</organism>
<evidence type="ECO:0000313" key="3">
    <source>
        <dbReference type="EMBL" id="SVP90513.1"/>
    </source>
</evidence>
<feature type="compositionally biased region" description="Polar residues" evidence="1">
    <location>
        <begin position="233"/>
        <end position="242"/>
    </location>
</feature>
<feature type="region of interest" description="Disordered" evidence="1">
    <location>
        <begin position="129"/>
        <end position="170"/>
    </location>
</feature>
<dbReference type="EMBL" id="UIVS01000002">
    <property type="protein sequence ID" value="SVP90988.1"/>
    <property type="molecule type" value="Genomic_DNA"/>
</dbReference>
<dbReference type="AlphaFoldDB" id="A0A3B0MKB9"/>
<reference evidence="3" key="1">
    <citation type="submission" date="2018-07" db="EMBL/GenBank/DDBJ databases">
        <authorList>
            <person name="Quirk P.G."/>
            <person name="Krulwich T.A."/>
        </authorList>
    </citation>
    <scope>NUCLEOTIDE SEQUENCE</scope>
    <source>
        <strain evidence="3">Anand</strain>
    </source>
</reference>
<feature type="compositionally biased region" description="Basic residues" evidence="1">
    <location>
        <begin position="56"/>
        <end position="67"/>
    </location>
</feature>
<dbReference type="VEuPathDB" id="PiroplasmaDB:TA16020"/>
<proteinExistence type="predicted"/>
<dbReference type="EMBL" id="UIVT01000002">
    <property type="protein sequence ID" value="SVP90513.1"/>
    <property type="molecule type" value="Genomic_DNA"/>
</dbReference>
<gene>
    <name evidence="3" type="ORF">TAT_000122200</name>
    <name evidence="4" type="ORF">TAV_000122300</name>
</gene>
<evidence type="ECO:0000256" key="1">
    <source>
        <dbReference type="SAM" id="MobiDB-lite"/>
    </source>
</evidence>
<keyword evidence="2" id="KW-0732">Signal</keyword>
<feature type="chain" id="PRO_5036075979" evidence="2">
    <location>
        <begin position="24"/>
        <end position="342"/>
    </location>
</feature>